<comment type="caution">
    <text evidence="2">The sequence shown here is derived from an EMBL/GenBank/DDBJ whole genome shotgun (WGS) entry which is preliminary data.</text>
</comment>
<reference evidence="2" key="2">
    <citation type="submission" date="2020-09" db="EMBL/GenBank/DDBJ databases">
        <authorList>
            <person name="Sun Q."/>
            <person name="Ohkuma M."/>
        </authorList>
    </citation>
    <scope>NUCLEOTIDE SEQUENCE</scope>
    <source>
        <strain evidence="2">JCM 3086</strain>
    </source>
</reference>
<keyword evidence="3" id="KW-1185">Reference proteome</keyword>
<dbReference type="EMBL" id="BMQA01000125">
    <property type="protein sequence ID" value="GGJ70868.1"/>
    <property type="molecule type" value="Genomic_DNA"/>
</dbReference>
<protein>
    <submittedName>
        <fullName evidence="2">Uncharacterized protein</fullName>
    </submittedName>
</protein>
<name>A0A917UNI1_9ACTN</name>
<dbReference type="RefSeq" id="WP_189317646.1">
    <property type="nucleotide sequence ID" value="NZ_BMQA01000125.1"/>
</dbReference>
<proteinExistence type="predicted"/>
<reference evidence="2" key="1">
    <citation type="journal article" date="2014" name="Int. J. Syst. Evol. Microbiol.">
        <title>Complete genome sequence of Corynebacterium casei LMG S-19264T (=DSM 44701T), isolated from a smear-ripened cheese.</title>
        <authorList>
            <consortium name="US DOE Joint Genome Institute (JGI-PGF)"/>
            <person name="Walter F."/>
            <person name="Albersmeier A."/>
            <person name="Kalinowski J."/>
            <person name="Ruckert C."/>
        </authorList>
    </citation>
    <scope>NUCLEOTIDE SEQUENCE</scope>
    <source>
        <strain evidence="2">JCM 3086</strain>
    </source>
</reference>
<feature type="region of interest" description="Disordered" evidence="1">
    <location>
        <begin position="1"/>
        <end position="33"/>
    </location>
</feature>
<evidence type="ECO:0000256" key="1">
    <source>
        <dbReference type="SAM" id="MobiDB-lite"/>
    </source>
</evidence>
<organism evidence="2 3">
    <name type="scientific">Streptomyces brasiliensis</name>
    <dbReference type="NCBI Taxonomy" id="1954"/>
    <lineage>
        <taxon>Bacteria</taxon>
        <taxon>Bacillati</taxon>
        <taxon>Actinomycetota</taxon>
        <taxon>Actinomycetes</taxon>
        <taxon>Kitasatosporales</taxon>
        <taxon>Streptomycetaceae</taxon>
        <taxon>Streptomyces</taxon>
    </lineage>
</organism>
<sequence length="193" mass="22296">MYGLHTGRTADVTGLGPAAEQSEAADVARTDSGDGTVRPMYGDWYIDDQYHAHTDENLFYAIVTNGEVEFISWVKMTSRIGLQFRHHYFNLSWTQLENRSVIVDVDVRSREDITLWPDRTVEEDLYGNASYQTSWSQDGYLTTDGPGVFYWDLHDRSIRDAEYGYFKVIDDFESPHYRCYKTVPCKYPNGQEA</sequence>
<gene>
    <name evidence="2" type="ORF">GCM10010121_096870</name>
</gene>
<dbReference type="AlphaFoldDB" id="A0A917UNI1"/>
<accession>A0A917UNI1</accession>
<evidence type="ECO:0000313" key="3">
    <source>
        <dbReference type="Proteomes" id="UP000657574"/>
    </source>
</evidence>
<evidence type="ECO:0000313" key="2">
    <source>
        <dbReference type="EMBL" id="GGJ70868.1"/>
    </source>
</evidence>
<dbReference type="Proteomes" id="UP000657574">
    <property type="component" value="Unassembled WGS sequence"/>
</dbReference>